<dbReference type="AlphaFoldDB" id="A0A9D1WQH4"/>
<dbReference type="InterPro" id="IPR014202">
    <property type="entry name" value="Spore_II_R"/>
</dbReference>
<organism evidence="1 2">
    <name type="scientific">Candidatus Anaerotruncus excrementipullorum</name>
    <dbReference type="NCBI Taxonomy" id="2838465"/>
    <lineage>
        <taxon>Bacteria</taxon>
        <taxon>Bacillati</taxon>
        <taxon>Bacillota</taxon>
        <taxon>Clostridia</taxon>
        <taxon>Eubacteriales</taxon>
        <taxon>Oscillospiraceae</taxon>
        <taxon>Anaerotruncus</taxon>
    </lineage>
</organism>
<name>A0A9D1WQH4_9FIRM</name>
<dbReference type="EMBL" id="DXES01000045">
    <property type="protein sequence ID" value="HIX65047.1"/>
    <property type="molecule type" value="Genomic_DNA"/>
</dbReference>
<proteinExistence type="predicted"/>
<comment type="caution">
    <text evidence="1">The sequence shown here is derived from an EMBL/GenBank/DDBJ whole genome shotgun (WGS) entry which is preliminary data.</text>
</comment>
<evidence type="ECO:0000313" key="1">
    <source>
        <dbReference type="EMBL" id="HIX65047.1"/>
    </source>
</evidence>
<gene>
    <name evidence="1" type="ORF">H9736_02240</name>
</gene>
<dbReference type="Pfam" id="PF09551">
    <property type="entry name" value="Spore_II_R"/>
    <property type="match status" value="1"/>
</dbReference>
<sequence>MFSIENRTPSLSRQDLVAVLGLLCALLISSLAGFGADCDALRGHTVRLHILANSDAAADQALKLQVRDRILQETAGAFAQPQTRQAALATAQAQLPAIRRAAEQVLAQAGVDQPVQASLERTYFTTRQYGDLLLPAGVYDAVQVTIGEGAGHNWWCVLYPPLCVPAAAAQDAPAFQQLQQLNRQPHFKPKLAVVELVEDLLQRAG</sequence>
<accession>A0A9D1WQH4</accession>
<reference evidence="1" key="2">
    <citation type="submission" date="2021-04" db="EMBL/GenBank/DDBJ databases">
        <authorList>
            <person name="Gilroy R."/>
        </authorList>
    </citation>
    <scope>NUCLEOTIDE SEQUENCE</scope>
    <source>
        <strain evidence="1">CHK188-5543</strain>
    </source>
</reference>
<evidence type="ECO:0000313" key="2">
    <source>
        <dbReference type="Proteomes" id="UP000886800"/>
    </source>
</evidence>
<protein>
    <submittedName>
        <fullName evidence="1">Stage II sporulation protein R</fullName>
    </submittedName>
</protein>
<dbReference type="Proteomes" id="UP000886800">
    <property type="component" value="Unassembled WGS sequence"/>
</dbReference>
<reference evidence="1" key="1">
    <citation type="journal article" date="2021" name="PeerJ">
        <title>Extensive microbial diversity within the chicken gut microbiome revealed by metagenomics and culture.</title>
        <authorList>
            <person name="Gilroy R."/>
            <person name="Ravi A."/>
            <person name="Getino M."/>
            <person name="Pursley I."/>
            <person name="Horton D.L."/>
            <person name="Alikhan N.F."/>
            <person name="Baker D."/>
            <person name="Gharbi K."/>
            <person name="Hall N."/>
            <person name="Watson M."/>
            <person name="Adriaenssens E.M."/>
            <person name="Foster-Nyarko E."/>
            <person name="Jarju S."/>
            <person name="Secka A."/>
            <person name="Antonio M."/>
            <person name="Oren A."/>
            <person name="Chaudhuri R.R."/>
            <person name="La Ragione R."/>
            <person name="Hildebrand F."/>
            <person name="Pallen M.J."/>
        </authorList>
    </citation>
    <scope>NUCLEOTIDE SEQUENCE</scope>
    <source>
        <strain evidence="1">CHK188-5543</strain>
    </source>
</reference>